<dbReference type="AlphaFoldDB" id="A0AAC8YX55"/>
<name>A0AAC8YX55_SPHMC</name>
<keyword evidence="1" id="KW-0472">Membrane</keyword>
<keyword evidence="1" id="KW-1133">Transmembrane helix</keyword>
<evidence type="ECO:0000256" key="1">
    <source>
        <dbReference type="SAM" id="Phobius"/>
    </source>
</evidence>
<dbReference type="Proteomes" id="UP000076088">
    <property type="component" value="Chromosome"/>
</dbReference>
<feature type="transmembrane region" description="Helical" evidence="1">
    <location>
        <begin position="29"/>
        <end position="55"/>
    </location>
</feature>
<evidence type="ECO:0000313" key="2">
    <source>
        <dbReference type="EMBL" id="AMU87777.1"/>
    </source>
</evidence>
<reference evidence="3" key="1">
    <citation type="submission" date="2015-11" db="EMBL/GenBank/DDBJ databases">
        <title>Complete genome sequence of a polyethylene-glycol degrader Sphingopyxis macrogoltabida 203N (NBRC 111659).</title>
        <authorList>
            <person name="Yoshiyuki O."/>
            <person name="Shouta N."/>
            <person name="Nagata Y."/>
            <person name="Numata M."/>
            <person name="Tsuchikane K."/>
            <person name="Hosoyama A."/>
            <person name="Yamazoe A."/>
            <person name="Tsuda M."/>
            <person name="Fujita N."/>
            <person name="Kawai F."/>
        </authorList>
    </citation>
    <scope>NUCLEOTIDE SEQUENCE [LARGE SCALE GENOMIC DNA]</scope>
    <source>
        <strain evidence="3">203N</strain>
    </source>
</reference>
<organism evidence="2 3">
    <name type="scientific">Sphingopyxis macrogoltabida</name>
    <name type="common">Sphingomonas macrogoltabidus</name>
    <dbReference type="NCBI Taxonomy" id="33050"/>
    <lineage>
        <taxon>Bacteria</taxon>
        <taxon>Pseudomonadati</taxon>
        <taxon>Pseudomonadota</taxon>
        <taxon>Alphaproteobacteria</taxon>
        <taxon>Sphingomonadales</taxon>
        <taxon>Sphingomonadaceae</taxon>
        <taxon>Sphingopyxis</taxon>
    </lineage>
</organism>
<accession>A0AAC8YX55</accession>
<gene>
    <name evidence="2" type="ORF">ATM17_01780</name>
</gene>
<dbReference type="EMBL" id="CP013344">
    <property type="protein sequence ID" value="AMU87777.1"/>
    <property type="molecule type" value="Genomic_DNA"/>
</dbReference>
<evidence type="ECO:0000313" key="3">
    <source>
        <dbReference type="Proteomes" id="UP000076088"/>
    </source>
</evidence>
<protein>
    <submittedName>
        <fullName evidence="2">Uncharacterized protein</fullName>
    </submittedName>
</protein>
<keyword evidence="1" id="KW-0812">Transmembrane</keyword>
<sequence length="137" mass="14679">MDRHASEYGWPVPCAGHVRRIDRKVRTMILAPLALLFAAQSGAAAPAGVCSYAVIAGDTSSRKTNVHRTPTIASGKVGKLGRGTPVFVCGARGNWLWVHFAQGRHSCRGTANGLDVRYASTCAKGWVERHRVAIAAR</sequence>
<proteinExistence type="predicted"/>
<reference evidence="2 3" key="2">
    <citation type="journal article" date="2016" name="Genome Announc.">
        <title>Complete Genome Sequence of Sphingopyxis macrogoltabida Strain 203N (NBRC 111659), a Polyethylene Glycol Degrader.</title>
        <authorList>
            <person name="Ohtsubo Y."/>
            <person name="Nonoyama S."/>
            <person name="Nagata Y."/>
            <person name="Numata M."/>
            <person name="Tsuchikane K."/>
            <person name="Hosoyama A."/>
            <person name="Yamazoe A."/>
            <person name="Tsuda M."/>
            <person name="Fujita N."/>
            <person name="Kawai F."/>
        </authorList>
    </citation>
    <scope>NUCLEOTIDE SEQUENCE [LARGE SCALE GENOMIC DNA]</scope>
    <source>
        <strain evidence="2 3">203N</strain>
    </source>
</reference>
<keyword evidence="3" id="KW-1185">Reference proteome</keyword>